<evidence type="ECO:0000256" key="6">
    <source>
        <dbReference type="ARBA" id="ARBA00022824"/>
    </source>
</evidence>
<feature type="transmembrane region" description="Helical" evidence="10">
    <location>
        <begin position="174"/>
        <end position="191"/>
    </location>
</feature>
<dbReference type="AlphaFoldDB" id="A0A7L1VBC5"/>
<evidence type="ECO:0000256" key="7">
    <source>
        <dbReference type="ARBA" id="ARBA00022989"/>
    </source>
</evidence>
<dbReference type="Proteomes" id="UP000583915">
    <property type="component" value="Unassembled WGS sequence"/>
</dbReference>
<dbReference type="PANTHER" id="PTHR12646">
    <property type="entry name" value="NOT56 - RELATED"/>
    <property type="match status" value="1"/>
</dbReference>
<keyword evidence="3 10" id="KW-0328">Glycosyltransferase</keyword>
<dbReference type="EMBL" id="VXBS01006326">
    <property type="protein sequence ID" value="NXO82646.1"/>
    <property type="molecule type" value="Genomic_DNA"/>
</dbReference>
<comment type="pathway">
    <text evidence="2 10">Protein modification; protein glycosylation.</text>
</comment>
<feature type="transmembrane region" description="Helical" evidence="10">
    <location>
        <begin position="274"/>
        <end position="293"/>
    </location>
</feature>
<name>A0A7L1VBC5_SITEU</name>
<comment type="function">
    <text evidence="10">Dol-P-Man:Man(5)GlcNAc(2)-PP-Dol alpha-1,3-mannosyltransferase that operates in the biosynthetic pathway of dolichol-linked oligosaccharides, the glycan precursors employed in protein asparagine (N)-glycosylation. The assembly of dolichol-linked oligosaccharides begins on the cytosolic side of the endoplasmic reticulum membrane and finishes in its lumen. The sequential addition of sugars to dolichol pyrophosphate produces dolichol-linked oligosaccharides containing fourteen sugars, including two GlcNAcs, nine mannoses and three glucoses. Once assembled, the oligosaccharide is transferred from the lipid to nascent proteins by oligosaccharyltransferases. In the lumen of the endoplasmic reticulum, adds the first dolichyl beta-D-mannosyl phosphate derived mannose in an alpha-1,3 linkage to Man(5)GlcNAc(2)-PP-dolichol to produce Man(6)GlcNAc(2)-PP-dolichol.</text>
</comment>
<dbReference type="GO" id="GO:0005789">
    <property type="term" value="C:endoplasmic reticulum membrane"/>
    <property type="evidence" value="ECO:0007669"/>
    <property type="project" value="UniProtKB-SubCell"/>
</dbReference>
<proteinExistence type="predicted"/>
<evidence type="ECO:0000313" key="12">
    <source>
        <dbReference type="Proteomes" id="UP000583915"/>
    </source>
</evidence>
<dbReference type="PANTHER" id="PTHR12646:SF0">
    <property type="entry name" value="DOL-P-MAN:MAN(5)GLCNAC(2)-PP-DOL ALPHA-1,3-MANNOSYLTRANSFERASE"/>
    <property type="match status" value="1"/>
</dbReference>
<dbReference type="GO" id="GO:0052925">
    <property type="term" value="F:dol-P-Man:Man(5)GlcNAc(2)-PP-Dol alpha-1,3-mannosyltransferase activity"/>
    <property type="evidence" value="ECO:0007669"/>
    <property type="project" value="UniProtKB-EC"/>
</dbReference>
<feature type="transmembrane region" description="Helical" evidence="10">
    <location>
        <begin position="111"/>
        <end position="129"/>
    </location>
</feature>
<evidence type="ECO:0000256" key="10">
    <source>
        <dbReference type="RuleBase" id="RU364047"/>
    </source>
</evidence>
<comment type="subcellular location">
    <subcellularLocation>
        <location evidence="1 10">Endoplasmic reticulum membrane</location>
        <topology evidence="1 10">Multi-pass membrane protein</topology>
    </subcellularLocation>
</comment>
<dbReference type="UniPathway" id="UPA00378"/>
<evidence type="ECO:0000256" key="1">
    <source>
        <dbReference type="ARBA" id="ARBA00004477"/>
    </source>
</evidence>
<feature type="transmembrane region" description="Helical" evidence="10">
    <location>
        <begin position="65"/>
        <end position="82"/>
    </location>
</feature>
<feature type="non-terminal residue" evidence="11">
    <location>
        <position position="390"/>
    </location>
</feature>
<comment type="catalytic activity">
    <reaction evidence="9 10">
        <text>an alpha-D-Man-(1-&gt;2)-alpha-D-Man-(1-&gt;2)-alpha-D-Man-(1-&gt;3)-[alpha-D-Man-(1-&gt;6)]-beta-D-Man-(1-&gt;4)-beta-D-GlcNAc-(1-&gt;4)-alpha-D-GlcNAc-diphospho-di-trans,poly-cis-dolichol + a di-trans,poly-cis-dolichyl beta-D-mannosyl phosphate = an alpha-D-Man-(1-&gt;2)-alpha-D-Man-(1-&gt;2)-alpha-D-Man-(1-&gt;3)-[alpha-D-Man-(1-&gt;3)-alpha-D-Man-(1-&gt;6)]-beta-D-Man-(1-&gt;4)-beta-D-GlcNAc-(1-&gt;4)-alpha-D-GlcNAc-diphospho-di-trans,poly-cis-dolichol + a di-trans,poly-cis-dolichyl phosphate + H(+)</text>
        <dbReference type="Rhea" id="RHEA:29527"/>
        <dbReference type="Rhea" id="RHEA-COMP:19498"/>
        <dbReference type="Rhea" id="RHEA-COMP:19501"/>
        <dbReference type="Rhea" id="RHEA-COMP:19516"/>
        <dbReference type="Rhea" id="RHEA-COMP:19517"/>
        <dbReference type="ChEBI" id="CHEBI:15378"/>
        <dbReference type="ChEBI" id="CHEBI:57683"/>
        <dbReference type="ChEBI" id="CHEBI:58211"/>
        <dbReference type="ChEBI" id="CHEBI:132515"/>
        <dbReference type="ChEBI" id="CHEBI:132516"/>
        <dbReference type="EC" id="2.4.1.258"/>
    </reaction>
    <physiologicalReaction direction="left-to-right" evidence="9 10">
        <dbReference type="Rhea" id="RHEA:29528"/>
    </physiologicalReaction>
</comment>
<protein>
    <recommendedName>
        <fullName evidence="10">Dol-P-Man:Man(5)GlcNAc(2)-PP-Dol alpha-1,3-mannosyltransferase</fullName>
        <ecNumber evidence="10">2.4.1.258</ecNumber>
    </recommendedName>
    <alternativeName>
        <fullName evidence="10">Dol-P-Man-dependent alpha(1-3)-mannosyltransferase</fullName>
    </alternativeName>
</protein>
<accession>A0A7L1VBC5</accession>
<evidence type="ECO:0000256" key="2">
    <source>
        <dbReference type="ARBA" id="ARBA00004922"/>
    </source>
</evidence>
<keyword evidence="6 10" id="KW-0256">Endoplasmic reticulum</keyword>
<keyword evidence="5 10" id="KW-0812">Transmembrane</keyword>
<feature type="non-terminal residue" evidence="11">
    <location>
        <position position="1"/>
    </location>
</feature>
<feature type="transmembrane region" description="Helical" evidence="10">
    <location>
        <begin position="135"/>
        <end position="162"/>
    </location>
</feature>
<dbReference type="Pfam" id="PF05208">
    <property type="entry name" value="ALG3"/>
    <property type="match status" value="1"/>
</dbReference>
<keyword evidence="4 10" id="KW-0808">Transferase</keyword>
<feature type="transmembrane region" description="Helical" evidence="10">
    <location>
        <begin position="37"/>
        <end position="53"/>
    </location>
</feature>
<dbReference type="InterPro" id="IPR007873">
    <property type="entry name" value="Glycosyltransferase_ALG3"/>
</dbReference>
<feature type="transmembrane region" description="Helical" evidence="10">
    <location>
        <begin position="227"/>
        <end position="245"/>
    </location>
</feature>
<keyword evidence="8 10" id="KW-0472">Membrane</keyword>
<sequence length="390" mass="44542">RRPADTEIDWKAYMQEVEGFANGTLDYTQLKGDTGPLVYPAGFVYIFLGLYHATGRGADIRLAQYLFAGLYLLNLLLVFRIYCRTNKVPPYVFFFMCCASYRIHSIFVLRLFNDPVAMAILFLAINLFLEERWSWGCLLFSLAVSVKMNILLFAPGLLFLLLQRFGLLGCIPKLCICALLQVVLGLPFLLVNPVGYLTRSFDLGRQFQFKWTVNWRFLPEEVFHNRVFHAALLLAHLAGLGLFALHRWHSSKENILTLLKDPAKRKPTSPRLTVNNILAWIVFILFSSNFLGVCCSRSLHYQFYVWYFHTLPYLLWCTPTTKLAHMPKVLLLGVIELCWNTYPSTVCSSLSLHICHGLILLQLWYGTAPASVSLTPPPSRKPTAMSKKAQ</sequence>
<evidence type="ECO:0000313" key="11">
    <source>
        <dbReference type="EMBL" id="NXO82646.1"/>
    </source>
</evidence>
<comment type="caution">
    <text evidence="11">The sequence shown here is derived from an EMBL/GenBank/DDBJ whole genome shotgun (WGS) entry which is preliminary data.</text>
</comment>
<keyword evidence="12" id="KW-1185">Reference proteome</keyword>
<gene>
    <name evidence="11" type="primary">Alg3</name>
    <name evidence="11" type="ORF">SITEUR_R01535</name>
</gene>
<dbReference type="EC" id="2.4.1.258" evidence="10"/>
<evidence type="ECO:0000256" key="3">
    <source>
        <dbReference type="ARBA" id="ARBA00022676"/>
    </source>
</evidence>
<reference evidence="11 12" key="1">
    <citation type="submission" date="2019-09" db="EMBL/GenBank/DDBJ databases">
        <title>Bird 10,000 Genomes (B10K) Project - Family phase.</title>
        <authorList>
            <person name="Zhang G."/>
        </authorList>
    </citation>
    <scope>NUCLEOTIDE SEQUENCE [LARGE SCALE GENOMIC DNA]</scope>
    <source>
        <strain evidence="11">B10K-DU-002-25</strain>
        <tissue evidence="11">Muscle</tissue>
    </source>
</reference>
<evidence type="ECO:0000256" key="8">
    <source>
        <dbReference type="ARBA" id="ARBA00023136"/>
    </source>
</evidence>
<evidence type="ECO:0000256" key="9">
    <source>
        <dbReference type="ARBA" id="ARBA00049506"/>
    </source>
</evidence>
<evidence type="ECO:0000256" key="4">
    <source>
        <dbReference type="ARBA" id="ARBA00022679"/>
    </source>
</evidence>
<keyword evidence="7 10" id="KW-1133">Transmembrane helix</keyword>
<evidence type="ECO:0000256" key="5">
    <source>
        <dbReference type="ARBA" id="ARBA00022692"/>
    </source>
</evidence>
<organism evidence="11 12">
    <name type="scientific">Sitta europaea</name>
    <name type="common">Eurasian nuthatch</name>
    <dbReference type="NCBI Taxonomy" id="50251"/>
    <lineage>
        <taxon>Eukaryota</taxon>
        <taxon>Metazoa</taxon>
        <taxon>Chordata</taxon>
        <taxon>Craniata</taxon>
        <taxon>Vertebrata</taxon>
        <taxon>Euteleostomi</taxon>
        <taxon>Archelosauria</taxon>
        <taxon>Archosauria</taxon>
        <taxon>Dinosauria</taxon>
        <taxon>Saurischia</taxon>
        <taxon>Theropoda</taxon>
        <taxon>Coelurosauria</taxon>
        <taxon>Aves</taxon>
        <taxon>Neognathae</taxon>
        <taxon>Neoaves</taxon>
        <taxon>Telluraves</taxon>
        <taxon>Australaves</taxon>
        <taxon>Passeriformes</taxon>
        <taxon>Sittidae</taxon>
        <taxon>Sitta</taxon>
    </lineage>
</organism>